<organism evidence="1 2">
    <name type="scientific">Terribacillus halophilus</name>
    <dbReference type="NCBI Taxonomy" id="361279"/>
    <lineage>
        <taxon>Bacteria</taxon>
        <taxon>Bacillati</taxon>
        <taxon>Bacillota</taxon>
        <taxon>Bacilli</taxon>
        <taxon>Bacillales</taxon>
        <taxon>Bacillaceae</taxon>
        <taxon>Terribacillus</taxon>
    </lineage>
</organism>
<evidence type="ECO:0000313" key="2">
    <source>
        <dbReference type="Proteomes" id="UP000198666"/>
    </source>
</evidence>
<reference evidence="2" key="1">
    <citation type="submission" date="2016-10" db="EMBL/GenBank/DDBJ databases">
        <authorList>
            <person name="Varghese N."/>
            <person name="Submissions S."/>
        </authorList>
    </citation>
    <scope>NUCLEOTIDE SEQUENCE [LARGE SCALE GENOMIC DNA]</scope>
    <source>
        <strain evidence="2">DSM 21620</strain>
    </source>
</reference>
<gene>
    <name evidence="1" type="ORF">SAMN05421663_11190</name>
</gene>
<accession>A0A1G6V228</accession>
<dbReference type="EMBL" id="FMZB01000011">
    <property type="protein sequence ID" value="SDD47553.1"/>
    <property type="molecule type" value="Genomic_DNA"/>
</dbReference>
<name>A0A1G6V228_9BACI</name>
<dbReference type="STRING" id="361279.SAMN05421663_11190"/>
<dbReference type="Proteomes" id="UP000198666">
    <property type="component" value="Unassembled WGS sequence"/>
</dbReference>
<dbReference type="AlphaFoldDB" id="A0A1G6V228"/>
<sequence>MKSAALNCRTGNAPRSRLASFLKLTYCAKALQYAGSLTKKIRTYANFIVKLHHSSDFCLTGYDRSGLIAFGRRMCPQPAARTYWD</sequence>
<keyword evidence="2" id="KW-1185">Reference proteome</keyword>
<evidence type="ECO:0000313" key="1">
    <source>
        <dbReference type="EMBL" id="SDD47553.1"/>
    </source>
</evidence>
<proteinExistence type="predicted"/>
<protein>
    <submittedName>
        <fullName evidence="1">Uncharacterized protein</fullName>
    </submittedName>
</protein>